<name>A0A4R5NK25_9LACO</name>
<evidence type="ECO:0000313" key="2">
    <source>
        <dbReference type="EMBL" id="TDG74982.1"/>
    </source>
</evidence>
<dbReference type="STRING" id="1122149.FD44_GL001545"/>
<accession>A0A4R5NK25</accession>
<sequence>MINKKRLLHWLFIVILILFMISFSIFLTVNSVWLFRFILHYRHIPEALGLSTRKIVKNYHQLLVFLQVPWISLNMPDFPTSFSGLHHFEDVKKLILLNNFVLLVTVSPSVYYIKRLFKLSRLWLLDLPFRIAAVVPIVVAAIMSVNFNAFFIKFHEVFFRNQDWLFDPQKDPIILVLPESFFYLCFALAFIIFELELLIILIAIRRQIKKASAD</sequence>
<feature type="transmembrane region" description="Helical" evidence="1">
    <location>
        <begin position="7"/>
        <end position="29"/>
    </location>
</feature>
<dbReference type="Proteomes" id="UP000294854">
    <property type="component" value="Unassembled WGS sequence"/>
</dbReference>
<organism evidence="2 3">
    <name type="scientific">Secundilactobacillus malefermentans</name>
    <dbReference type="NCBI Taxonomy" id="176292"/>
    <lineage>
        <taxon>Bacteria</taxon>
        <taxon>Bacillati</taxon>
        <taxon>Bacillota</taxon>
        <taxon>Bacilli</taxon>
        <taxon>Lactobacillales</taxon>
        <taxon>Lactobacillaceae</taxon>
        <taxon>Secundilactobacillus</taxon>
    </lineage>
</organism>
<evidence type="ECO:0008006" key="4">
    <source>
        <dbReference type="Google" id="ProtNLM"/>
    </source>
</evidence>
<feature type="transmembrane region" description="Helical" evidence="1">
    <location>
        <begin position="94"/>
        <end position="113"/>
    </location>
</feature>
<dbReference type="AlphaFoldDB" id="A0A4R5NK25"/>
<evidence type="ECO:0000313" key="3">
    <source>
        <dbReference type="Proteomes" id="UP000294854"/>
    </source>
</evidence>
<evidence type="ECO:0000256" key="1">
    <source>
        <dbReference type="SAM" id="Phobius"/>
    </source>
</evidence>
<proteinExistence type="predicted"/>
<keyword evidence="1" id="KW-0812">Transmembrane</keyword>
<feature type="transmembrane region" description="Helical" evidence="1">
    <location>
        <begin position="133"/>
        <end position="152"/>
    </location>
</feature>
<keyword evidence="3" id="KW-1185">Reference proteome</keyword>
<gene>
    <name evidence="2" type="ORF">C5L31_000501</name>
</gene>
<dbReference type="Pfam" id="PF07314">
    <property type="entry name" value="Lit"/>
    <property type="match status" value="1"/>
</dbReference>
<protein>
    <recommendedName>
        <fullName evidence="4">Integral membrane protein</fullName>
    </recommendedName>
</protein>
<dbReference type="EMBL" id="PUFO01000071">
    <property type="protein sequence ID" value="TDG74982.1"/>
    <property type="molecule type" value="Genomic_DNA"/>
</dbReference>
<dbReference type="InterPro" id="IPR010178">
    <property type="entry name" value="Lit"/>
</dbReference>
<comment type="caution">
    <text evidence="2">The sequence shown here is derived from an EMBL/GenBank/DDBJ whole genome shotgun (WGS) entry which is preliminary data.</text>
</comment>
<keyword evidence="1" id="KW-1133">Transmembrane helix</keyword>
<keyword evidence="1" id="KW-0472">Membrane</keyword>
<dbReference type="NCBIfam" id="TIGR01906">
    <property type="entry name" value="integ_TIGR01906"/>
    <property type="match status" value="1"/>
</dbReference>
<dbReference type="RefSeq" id="WP_010620739.1">
    <property type="nucleotide sequence ID" value="NZ_PUFO01000071.1"/>
</dbReference>
<dbReference type="OrthoDB" id="9813051at2"/>
<feature type="transmembrane region" description="Helical" evidence="1">
    <location>
        <begin position="181"/>
        <end position="204"/>
    </location>
</feature>
<reference evidence="2 3" key="1">
    <citation type="journal article" date="2019" name="Appl. Microbiol. Biotechnol.">
        <title>Uncovering carbohydrate metabolism through a genotype-phenotype association study of 56 lactic acid bacteria genomes.</title>
        <authorList>
            <person name="Buron-Moles G."/>
            <person name="Chailyan A."/>
            <person name="Dolejs I."/>
            <person name="Forster J."/>
            <person name="Miks M.H."/>
        </authorList>
    </citation>
    <scope>NUCLEOTIDE SEQUENCE [LARGE SCALE GENOMIC DNA]</scope>
    <source>
        <strain evidence="2 3">ATCC 49373</strain>
    </source>
</reference>